<dbReference type="RefSeq" id="WP_181607937.1">
    <property type="nucleotide sequence ID" value="NZ_BAABAM010000001.1"/>
</dbReference>
<dbReference type="Pfam" id="PF00903">
    <property type="entry name" value="Glyoxalase"/>
    <property type="match status" value="1"/>
</dbReference>
<keyword evidence="2" id="KW-0456">Lyase</keyword>
<dbReference type="SUPFAM" id="SSF54593">
    <property type="entry name" value="Glyoxalase/Bleomycin resistance protein/Dihydroxybiphenyl dioxygenase"/>
    <property type="match status" value="1"/>
</dbReference>
<reference evidence="2 3" key="1">
    <citation type="submission" date="2020-07" db="EMBL/GenBank/DDBJ databases">
        <title>Genomic Encyclopedia of Type Strains, Phase IV (KMG-IV): sequencing the most valuable type-strain genomes for metagenomic binning, comparative biology and taxonomic classification.</title>
        <authorList>
            <person name="Goeker M."/>
        </authorList>
    </citation>
    <scope>NUCLEOTIDE SEQUENCE [LARGE SCALE GENOMIC DNA]</scope>
    <source>
        <strain evidence="2 3">DSM 45533</strain>
    </source>
</reference>
<dbReference type="CDD" id="cd08351">
    <property type="entry name" value="ChaP_like"/>
    <property type="match status" value="1"/>
</dbReference>
<dbReference type="InterPro" id="IPR004360">
    <property type="entry name" value="Glyas_Fos-R_dOase_dom"/>
</dbReference>
<dbReference type="AlphaFoldDB" id="A0A7W0CDN6"/>
<feature type="domain" description="VOC" evidence="1">
    <location>
        <begin position="4"/>
        <end position="120"/>
    </location>
</feature>
<dbReference type="EMBL" id="JACDUR010000001">
    <property type="protein sequence ID" value="MBA2889112.1"/>
    <property type="molecule type" value="Genomic_DNA"/>
</dbReference>
<keyword evidence="2" id="KW-0560">Oxidoreductase</keyword>
<gene>
    <name evidence="2" type="ORF">HNR30_000447</name>
</gene>
<organism evidence="2 3">
    <name type="scientific">Nonomuraea soli</name>
    <dbReference type="NCBI Taxonomy" id="1032476"/>
    <lineage>
        <taxon>Bacteria</taxon>
        <taxon>Bacillati</taxon>
        <taxon>Actinomycetota</taxon>
        <taxon>Actinomycetes</taxon>
        <taxon>Streptosporangiales</taxon>
        <taxon>Streptosporangiaceae</taxon>
        <taxon>Nonomuraea</taxon>
    </lineage>
</organism>
<keyword evidence="3" id="KW-1185">Reference proteome</keyword>
<evidence type="ECO:0000259" key="1">
    <source>
        <dbReference type="PROSITE" id="PS51819"/>
    </source>
</evidence>
<dbReference type="Proteomes" id="UP000530928">
    <property type="component" value="Unassembled WGS sequence"/>
</dbReference>
<protein>
    <submittedName>
        <fullName evidence="2">Catechol 2,3-dioxygenase-like lactoylglutathione lyase family enzyme</fullName>
    </submittedName>
</protein>
<comment type="caution">
    <text evidence="2">The sequence shown here is derived from an EMBL/GenBank/DDBJ whole genome shotgun (WGS) entry which is preliminary data.</text>
</comment>
<keyword evidence="2" id="KW-0223">Dioxygenase</keyword>
<evidence type="ECO:0000313" key="3">
    <source>
        <dbReference type="Proteomes" id="UP000530928"/>
    </source>
</evidence>
<proteinExistence type="predicted"/>
<sequence length="123" mass="13796">MAVDLNHTIVPCRDPKASAEFLAAILGLQAGKQRGPFIPVETANGVTLDYMEAGQFRPIHYCFIVSDPEFDEIFARIEERGLDYWADPAHREHGTINHLYGGRGFYFDDPNGHNMEVITAPYA</sequence>
<dbReference type="GO" id="GO:0051213">
    <property type="term" value="F:dioxygenase activity"/>
    <property type="evidence" value="ECO:0007669"/>
    <property type="project" value="UniProtKB-KW"/>
</dbReference>
<evidence type="ECO:0000313" key="2">
    <source>
        <dbReference type="EMBL" id="MBA2889112.1"/>
    </source>
</evidence>
<dbReference type="InterPro" id="IPR029068">
    <property type="entry name" value="Glyas_Bleomycin-R_OHBP_Dase"/>
</dbReference>
<name>A0A7W0CDN6_9ACTN</name>
<accession>A0A7W0CDN6</accession>
<dbReference type="Gene3D" id="3.10.180.10">
    <property type="entry name" value="2,3-Dihydroxybiphenyl 1,2-Dioxygenase, domain 1"/>
    <property type="match status" value="1"/>
</dbReference>
<dbReference type="PROSITE" id="PS51819">
    <property type="entry name" value="VOC"/>
    <property type="match status" value="1"/>
</dbReference>
<dbReference type="GO" id="GO:0016829">
    <property type="term" value="F:lyase activity"/>
    <property type="evidence" value="ECO:0007669"/>
    <property type="project" value="UniProtKB-KW"/>
</dbReference>
<dbReference type="InterPro" id="IPR037523">
    <property type="entry name" value="VOC_core"/>
</dbReference>